<comment type="caution">
    <text evidence="2">The sequence shown here is derived from an EMBL/GenBank/DDBJ whole genome shotgun (WGS) entry which is preliminary data.</text>
</comment>
<dbReference type="AlphaFoldDB" id="A0AB34FEP3"/>
<accession>A0AB34FEP3</accession>
<dbReference type="Proteomes" id="UP001163105">
    <property type="component" value="Unassembled WGS sequence"/>
</dbReference>
<name>A0AB34FEP3_9HYPO</name>
<dbReference type="EMBL" id="JAQHRD010000012">
    <property type="protein sequence ID" value="KAJ6437508.1"/>
    <property type="molecule type" value="Genomic_DNA"/>
</dbReference>
<sequence length="360" mass="39618">MTERRKRANSKANSEINNIGVESWMFELRKELAGARKDALEKLKALEAGPSPEQSSQADVVNGINELHRRLGGKKTVQRLTVFRKRYDRWHTAETLQGCYDAQSSPNTGQTLQAVEVAKAVLGDRISHMSDKQAQTKWKEESRKNKFWHRLVEEFGFAILQVLSPRLTDENARNLSNRDADAFILSLKEKWPSLREDTKGLSGMLSHFAKTGSLPEERLCLERARDGQIFINSRAQLLSYSNKCSCWNEAGGASPVVAQLVDPSSGAPASAPAPGGQTTSDADASATANVEENSMMPVISEDFGATNASAEADWAATFEGLSPLEIGSLADDDYNAWGFTGQEMPSMFDFSPTSEHRDEA</sequence>
<gene>
    <name evidence="2" type="ORF">O9K51_10067</name>
</gene>
<evidence type="ECO:0000313" key="3">
    <source>
        <dbReference type="Proteomes" id="UP001163105"/>
    </source>
</evidence>
<evidence type="ECO:0000313" key="2">
    <source>
        <dbReference type="EMBL" id="KAJ6437508.1"/>
    </source>
</evidence>
<evidence type="ECO:0000256" key="1">
    <source>
        <dbReference type="SAM" id="MobiDB-lite"/>
    </source>
</evidence>
<feature type="region of interest" description="Disordered" evidence="1">
    <location>
        <begin position="263"/>
        <end position="285"/>
    </location>
</feature>
<proteinExistence type="predicted"/>
<organism evidence="2 3">
    <name type="scientific">Purpureocillium lavendulum</name>
    <dbReference type="NCBI Taxonomy" id="1247861"/>
    <lineage>
        <taxon>Eukaryota</taxon>
        <taxon>Fungi</taxon>
        <taxon>Dikarya</taxon>
        <taxon>Ascomycota</taxon>
        <taxon>Pezizomycotina</taxon>
        <taxon>Sordariomycetes</taxon>
        <taxon>Hypocreomycetidae</taxon>
        <taxon>Hypocreales</taxon>
        <taxon>Ophiocordycipitaceae</taxon>
        <taxon>Purpureocillium</taxon>
    </lineage>
</organism>
<protein>
    <submittedName>
        <fullName evidence="2">Arylsulfatase</fullName>
    </submittedName>
</protein>
<reference evidence="2" key="1">
    <citation type="submission" date="2023-01" db="EMBL/GenBank/DDBJ databases">
        <title>The growth and conidiation of Purpureocillium lavendulum are regulated by nitrogen source and histone H3K14 acetylation.</title>
        <authorList>
            <person name="Tang P."/>
            <person name="Han J."/>
            <person name="Zhang C."/>
            <person name="Tang P."/>
            <person name="Qi F."/>
            <person name="Zhang K."/>
            <person name="Liang L."/>
        </authorList>
    </citation>
    <scope>NUCLEOTIDE SEQUENCE</scope>
    <source>
        <strain evidence="2">YMF1.00683</strain>
    </source>
</reference>
<keyword evidence="3" id="KW-1185">Reference proteome</keyword>